<evidence type="ECO:0000313" key="1">
    <source>
        <dbReference type="EMBL" id="GAX23986.1"/>
    </source>
</evidence>
<name>A0A1Z5KCQ4_FISSO</name>
<protein>
    <submittedName>
        <fullName evidence="1">Uncharacterized protein</fullName>
    </submittedName>
</protein>
<accession>A0A1Z5KCQ4</accession>
<keyword evidence="2" id="KW-1185">Reference proteome</keyword>
<proteinExistence type="predicted"/>
<dbReference type="EMBL" id="BDSP01000205">
    <property type="protein sequence ID" value="GAX23986.1"/>
    <property type="molecule type" value="Genomic_DNA"/>
</dbReference>
<dbReference type="Proteomes" id="UP000198406">
    <property type="component" value="Unassembled WGS sequence"/>
</dbReference>
<reference evidence="1 2" key="1">
    <citation type="journal article" date="2015" name="Plant Cell">
        <title>Oil accumulation by the oleaginous diatom Fistulifera solaris as revealed by the genome and transcriptome.</title>
        <authorList>
            <person name="Tanaka T."/>
            <person name="Maeda Y."/>
            <person name="Veluchamy A."/>
            <person name="Tanaka M."/>
            <person name="Abida H."/>
            <person name="Marechal E."/>
            <person name="Bowler C."/>
            <person name="Muto M."/>
            <person name="Sunaga Y."/>
            <person name="Tanaka M."/>
            <person name="Yoshino T."/>
            <person name="Taniguchi T."/>
            <person name="Fukuda Y."/>
            <person name="Nemoto M."/>
            <person name="Matsumoto M."/>
            <person name="Wong P.S."/>
            <person name="Aburatani S."/>
            <person name="Fujibuchi W."/>
        </authorList>
    </citation>
    <scope>NUCLEOTIDE SEQUENCE [LARGE SCALE GENOMIC DNA]</scope>
    <source>
        <strain evidence="1 2">JPCC DA0580</strain>
    </source>
</reference>
<gene>
    <name evidence="1" type="ORF">FisN_26Lu067</name>
</gene>
<organism evidence="1 2">
    <name type="scientific">Fistulifera solaris</name>
    <name type="common">Oleaginous diatom</name>
    <dbReference type="NCBI Taxonomy" id="1519565"/>
    <lineage>
        <taxon>Eukaryota</taxon>
        <taxon>Sar</taxon>
        <taxon>Stramenopiles</taxon>
        <taxon>Ochrophyta</taxon>
        <taxon>Bacillariophyta</taxon>
        <taxon>Bacillariophyceae</taxon>
        <taxon>Bacillariophycidae</taxon>
        <taxon>Naviculales</taxon>
        <taxon>Naviculaceae</taxon>
        <taxon>Fistulifera</taxon>
    </lineage>
</organism>
<dbReference type="AlphaFoldDB" id="A0A1Z5KCQ4"/>
<comment type="caution">
    <text evidence="1">The sequence shown here is derived from an EMBL/GenBank/DDBJ whole genome shotgun (WGS) entry which is preliminary data.</text>
</comment>
<dbReference type="InParanoid" id="A0A1Z5KCQ4"/>
<evidence type="ECO:0000313" key="2">
    <source>
        <dbReference type="Proteomes" id="UP000198406"/>
    </source>
</evidence>
<sequence>MTAVSRKSLCEDAADLGSVGTAGLKVNETLTQGALYRDLTFCNFAGLSRVRAFSFVAEVNGPIMATATVDSKLNFHPQVKVTASCEKHECLSGIPNLDIGLRSQATVWDVQFGATYYILVKSRDNTTTATGDFLLTLEPLPTTLLCDFEEVVDLGMISDEGVTFDASTVSDLLASLPASCQTGNDHSYLSPVIRGSASSLARDGNAYVLSVINVYGFCSKAINQWKM</sequence>